<dbReference type="InterPro" id="IPR050287">
    <property type="entry name" value="MTA/SAH_deaminase"/>
</dbReference>
<dbReference type="PROSITE" id="PS51257">
    <property type="entry name" value="PROKAR_LIPOPROTEIN"/>
    <property type="match status" value="1"/>
</dbReference>
<keyword evidence="6" id="KW-1185">Reference proteome</keyword>
<dbReference type="InterPro" id="IPR006680">
    <property type="entry name" value="Amidohydro-rel"/>
</dbReference>
<evidence type="ECO:0000256" key="1">
    <source>
        <dbReference type="ARBA" id="ARBA00006745"/>
    </source>
</evidence>
<evidence type="ECO:0000256" key="2">
    <source>
        <dbReference type="ARBA" id="ARBA00022801"/>
    </source>
</evidence>
<organism evidence="5 6">
    <name type="scientific">Photobacterium sanctipauli</name>
    <dbReference type="NCBI Taxonomy" id="1342794"/>
    <lineage>
        <taxon>Bacteria</taxon>
        <taxon>Pseudomonadati</taxon>
        <taxon>Pseudomonadota</taxon>
        <taxon>Gammaproteobacteria</taxon>
        <taxon>Vibrionales</taxon>
        <taxon>Vibrionaceae</taxon>
        <taxon>Photobacterium</taxon>
    </lineage>
</organism>
<dbReference type="SUPFAM" id="SSF51556">
    <property type="entry name" value="Metallo-dependent hydrolases"/>
    <property type="match status" value="1"/>
</dbReference>
<keyword evidence="3" id="KW-0732">Signal</keyword>
<feature type="chain" id="PRO_5015735667" evidence="3">
    <location>
        <begin position="22"/>
        <end position="477"/>
    </location>
</feature>
<dbReference type="CDD" id="cd01298">
    <property type="entry name" value="ATZ_TRZ_like"/>
    <property type="match status" value="1"/>
</dbReference>
<accession>A0A2T3P0D9</accession>
<dbReference type="RefSeq" id="WP_036819291.1">
    <property type="nucleotide sequence ID" value="NZ_JGVO01000206.1"/>
</dbReference>
<dbReference type="PANTHER" id="PTHR43794:SF11">
    <property type="entry name" value="AMIDOHYDROLASE-RELATED DOMAIN-CONTAINING PROTEIN"/>
    <property type="match status" value="1"/>
</dbReference>
<sequence>MKRTLSLLAAGILLTGCSALAPQTNYNASMIITNGQILTINDHKKVINDGVIVIQDDTIIAVGDESLLSRYQAPKVIDAEDGIVMPGMINTHNHLPMIAFRGLGEEGISNRLFAYFFPLEKEKLSRELIYEATKLGAVDLAQSGVTTYADMYYHMDDMARATKEVGLRAVLGETVIKFPVVDAPEPYGGIEYAKDFIAEYQNDPLITPAFAPHAVYTVSKEKLQEINQLSQQLAAPVLIHVGEFGNEAERIEGNTEQLSPVAWLKEIGVLDSRMVLAHGIHLSQDDIDLIKAADASVAYNPMANAKGATGIAPAWDMYQQDIRLGLGTDGPMSSNQVDLWRTLSYAANMQRLKHEDRTIMIPEQVIELATIGGARALHMEDEIGSIEVGKKADIIIVETQSPNMMPNYNPYATLVYQANPSNVAITIVNGDIVMENRQIQNIDMTEMQKSVKVIEDDIAAFAKELSKKAIKSPSLMK</sequence>
<feature type="signal peptide" evidence="3">
    <location>
        <begin position="1"/>
        <end position="21"/>
    </location>
</feature>
<dbReference type="Gene3D" id="2.30.40.10">
    <property type="entry name" value="Urease, subunit C, domain 1"/>
    <property type="match status" value="1"/>
</dbReference>
<comment type="caution">
    <text evidence="5">The sequence shown here is derived from an EMBL/GenBank/DDBJ whole genome shotgun (WGS) entry which is preliminary data.</text>
</comment>
<dbReference type="SUPFAM" id="SSF51338">
    <property type="entry name" value="Composite domain of metallo-dependent hydrolases"/>
    <property type="match status" value="1"/>
</dbReference>
<gene>
    <name evidence="5" type="ORF">C9I98_01505</name>
</gene>
<dbReference type="Pfam" id="PF01979">
    <property type="entry name" value="Amidohydro_1"/>
    <property type="match status" value="1"/>
</dbReference>
<evidence type="ECO:0000259" key="4">
    <source>
        <dbReference type="Pfam" id="PF01979"/>
    </source>
</evidence>
<proteinExistence type="inferred from homology"/>
<dbReference type="AlphaFoldDB" id="A0A2T3P0D9"/>
<name>A0A2T3P0D9_9GAMM</name>
<evidence type="ECO:0000313" key="5">
    <source>
        <dbReference type="EMBL" id="PSW21967.1"/>
    </source>
</evidence>
<comment type="similarity">
    <text evidence="1">Belongs to the metallo-dependent hydrolases superfamily. ATZ/TRZ family.</text>
</comment>
<dbReference type="OrthoDB" id="9807210at2"/>
<protein>
    <submittedName>
        <fullName evidence="5">Amidohydrolase</fullName>
    </submittedName>
</protein>
<dbReference type="Proteomes" id="UP000241771">
    <property type="component" value="Unassembled WGS sequence"/>
</dbReference>
<dbReference type="EMBL" id="PYMA01000001">
    <property type="protein sequence ID" value="PSW21967.1"/>
    <property type="molecule type" value="Genomic_DNA"/>
</dbReference>
<feature type="domain" description="Amidohydrolase-related" evidence="4">
    <location>
        <begin position="83"/>
        <end position="433"/>
    </location>
</feature>
<evidence type="ECO:0000256" key="3">
    <source>
        <dbReference type="SAM" id="SignalP"/>
    </source>
</evidence>
<dbReference type="InterPro" id="IPR011059">
    <property type="entry name" value="Metal-dep_hydrolase_composite"/>
</dbReference>
<reference evidence="5 6" key="1">
    <citation type="submission" date="2018-01" db="EMBL/GenBank/DDBJ databases">
        <title>Whole genome sequencing of Histamine producing bacteria.</title>
        <authorList>
            <person name="Butler K."/>
        </authorList>
    </citation>
    <scope>NUCLEOTIDE SEQUENCE [LARGE SCALE GENOMIC DNA]</scope>
    <source>
        <strain evidence="5 6">DSM 100436</strain>
    </source>
</reference>
<dbReference type="PANTHER" id="PTHR43794">
    <property type="entry name" value="AMINOHYDROLASE SSNA-RELATED"/>
    <property type="match status" value="1"/>
</dbReference>
<dbReference type="Gene3D" id="3.20.20.140">
    <property type="entry name" value="Metal-dependent hydrolases"/>
    <property type="match status" value="1"/>
</dbReference>
<evidence type="ECO:0000313" key="6">
    <source>
        <dbReference type="Proteomes" id="UP000241771"/>
    </source>
</evidence>
<keyword evidence="2 5" id="KW-0378">Hydrolase</keyword>
<dbReference type="InterPro" id="IPR032466">
    <property type="entry name" value="Metal_Hydrolase"/>
</dbReference>
<dbReference type="GO" id="GO:0016810">
    <property type="term" value="F:hydrolase activity, acting on carbon-nitrogen (but not peptide) bonds"/>
    <property type="evidence" value="ECO:0007669"/>
    <property type="project" value="InterPro"/>
</dbReference>